<dbReference type="GO" id="GO:0005971">
    <property type="term" value="C:ribonucleoside-diphosphate reductase complex"/>
    <property type="evidence" value="ECO:0007669"/>
    <property type="project" value="TreeGrafter"/>
</dbReference>
<dbReference type="OrthoDB" id="9762933at2"/>
<keyword evidence="2 3" id="KW-0215">Deoxyribonucleotide synthesis</keyword>
<dbReference type="AlphaFoldDB" id="A0A1S1YVW3"/>
<sequence length="562" mass="62805">MSEITLTTEASNQEANPHWMTKEGLQTLQNGYLLEGETVRDAVTRIAKAAASRLKRPDFEKRFFDAIWNNYLCPASPVWSNMGTERGLPISCFGSYIPDSIAGIGSSLGEVMMMSKIGGGTSINMSDVRPRGAKITNNGTSNGVYPFLEMYDSVINGTNQGSTRRGMLAAYLDVEHGDIDEFLTIKDVGKSIQNIFMGVTVSDAFIDKVREGDRRSREVWAKVIKSRIEKGIPYVMFKDNANNQRPRWYKDQGFEIKASNLCSEIMLPSNDEESFVCCLSSLNLVRYDEWKDTDVVETAIFFLDAVMEEFIAKAKGIEHMQRAVNFAKHHRALGLGVLGWHSFLQKKKIPFVGIAADSWTRIIFKQIKEQSIRASEKLANAYGEPKVMMDTGRRNATLLTVAPTTSNALIAGGYSTGIEPLASNYYVMDSAKGVFSRKNKLLVELLEEKGMNEDEVWKQILADGGSVQNIKGLSDEEKELFLTFKEINQMQIVRQAALRQQFLDQSQSLNLNFPPNTPVKDINAVMLEAHALGVKTLYYQRSESILRTQMNVTDDGCVSCEG</sequence>
<dbReference type="InterPro" id="IPR000788">
    <property type="entry name" value="RNR_lg_C"/>
</dbReference>
<keyword evidence="3" id="KW-0560">Oxidoreductase</keyword>
<dbReference type="UniPathway" id="UPA00326"/>
<comment type="function">
    <text evidence="3">Provides the precursors necessary for DNA synthesis. Catalyzes the biosynthesis of deoxyribonucleotides from the corresponding ribonucleotides.</text>
</comment>
<dbReference type="GO" id="GO:0004748">
    <property type="term" value="F:ribonucleoside-diphosphate reductase activity, thioredoxin disulfide as acceptor"/>
    <property type="evidence" value="ECO:0007669"/>
    <property type="project" value="UniProtKB-EC"/>
</dbReference>
<evidence type="ECO:0000256" key="3">
    <source>
        <dbReference type="RuleBase" id="RU003410"/>
    </source>
</evidence>
<evidence type="ECO:0000256" key="1">
    <source>
        <dbReference type="ARBA" id="ARBA00010406"/>
    </source>
</evidence>
<dbReference type="STRING" id="915059.NH26_01715"/>
<keyword evidence="7" id="KW-1185">Reference proteome</keyword>
<dbReference type="PANTHER" id="PTHR11573">
    <property type="entry name" value="RIBONUCLEOSIDE-DIPHOSPHATE REDUCTASE LARGE CHAIN"/>
    <property type="match status" value="1"/>
</dbReference>
<dbReference type="Pfam" id="PF02867">
    <property type="entry name" value="Ribonuc_red_lgC"/>
    <property type="match status" value="3"/>
</dbReference>
<dbReference type="Pfam" id="PF00317">
    <property type="entry name" value="Ribonuc_red_lgN"/>
    <property type="match status" value="1"/>
</dbReference>
<dbReference type="InterPro" id="IPR013350">
    <property type="entry name" value="RNR_alpha"/>
</dbReference>
<proteinExistence type="inferred from homology"/>
<feature type="domain" description="Ribonucleotide reductase large subunit C-terminal" evidence="5">
    <location>
        <begin position="91"/>
        <end position="213"/>
    </location>
</feature>
<dbReference type="InterPro" id="IPR039718">
    <property type="entry name" value="Rrm1"/>
</dbReference>
<comment type="catalytic activity">
    <reaction evidence="3">
        <text>a 2'-deoxyribonucleoside 5'-diphosphate + [thioredoxin]-disulfide + H2O = a ribonucleoside 5'-diphosphate + [thioredoxin]-dithiol</text>
        <dbReference type="Rhea" id="RHEA:23252"/>
        <dbReference type="Rhea" id="RHEA-COMP:10698"/>
        <dbReference type="Rhea" id="RHEA-COMP:10700"/>
        <dbReference type="ChEBI" id="CHEBI:15377"/>
        <dbReference type="ChEBI" id="CHEBI:29950"/>
        <dbReference type="ChEBI" id="CHEBI:50058"/>
        <dbReference type="ChEBI" id="CHEBI:57930"/>
        <dbReference type="ChEBI" id="CHEBI:73316"/>
        <dbReference type="EC" id="1.17.4.1"/>
    </reaction>
</comment>
<dbReference type="RefSeq" id="WP_044226817.1">
    <property type="nucleotide sequence ID" value="NZ_JRYR02000001.1"/>
</dbReference>
<name>A0A1S1YVW3_FLAPC</name>
<protein>
    <recommendedName>
        <fullName evidence="3">Ribonucleoside-diphosphate reductase</fullName>
        <ecNumber evidence="3">1.17.4.1</ecNumber>
    </recommendedName>
</protein>
<dbReference type="NCBIfam" id="TIGR02510">
    <property type="entry name" value="NrdE-prime"/>
    <property type="match status" value="1"/>
</dbReference>
<feature type="domain" description="Ribonucleotide reductase large subunit C-terminal" evidence="5">
    <location>
        <begin position="389"/>
        <end position="539"/>
    </location>
</feature>
<dbReference type="PRINTS" id="PR01183">
    <property type="entry name" value="RIBORDTASEM1"/>
</dbReference>
<dbReference type="PANTHER" id="PTHR11573:SF6">
    <property type="entry name" value="RIBONUCLEOSIDE-DIPHOSPHATE REDUCTASE LARGE SUBUNIT"/>
    <property type="match status" value="1"/>
</dbReference>
<gene>
    <name evidence="6" type="ORF">NH26_01715</name>
</gene>
<dbReference type="Proteomes" id="UP000179797">
    <property type="component" value="Unassembled WGS sequence"/>
</dbReference>
<comment type="caution">
    <text evidence="6">The sequence shown here is derived from an EMBL/GenBank/DDBJ whole genome shotgun (WGS) entry which is preliminary data.</text>
</comment>
<dbReference type="EC" id="1.17.4.1" evidence="3"/>
<dbReference type="Gene3D" id="3.20.70.20">
    <property type="match status" value="1"/>
</dbReference>
<accession>A0A1S1YVW3</accession>
<evidence type="ECO:0000313" key="7">
    <source>
        <dbReference type="Proteomes" id="UP000179797"/>
    </source>
</evidence>
<dbReference type="EMBL" id="JRYR02000001">
    <property type="protein sequence ID" value="OHX65159.1"/>
    <property type="molecule type" value="Genomic_DNA"/>
</dbReference>
<comment type="similarity">
    <text evidence="1 3">Belongs to the ribonucleoside diphosphate reductase large chain family.</text>
</comment>
<evidence type="ECO:0000313" key="6">
    <source>
        <dbReference type="EMBL" id="OHX65159.1"/>
    </source>
</evidence>
<feature type="domain" description="Ribonucleotide reductase large subunit C-terminal" evidence="5">
    <location>
        <begin position="216"/>
        <end position="383"/>
    </location>
</feature>
<dbReference type="GO" id="GO:0005524">
    <property type="term" value="F:ATP binding"/>
    <property type="evidence" value="ECO:0007669"/>
    <property type="project" value="InterPro"/>
</dbReference>
<dbReference type="GO" id="GO:0009263">
    <property type="term" value="P:deoxyribonucleotide biosynthetic process"/>
    <property type="evidence" value="ECO:0007669"/>
    <property type="project" value="UniProtKB-KW"/>
</dbReference>
<organism evidence="6 7">
    <name type="scientific">Flammeovirga pacifica</name>
    <dbReference type="NCBI Taxonomy" id="915059"/>
    <lineage>
        <taxon>Bacteria</taxon>
        <taxon>Pseudomonadati</taxon>
        <taxon>Bacteroidota</taxon>
        <taxon>Cytophagia</taxon>
        <taxon>Cytophagales</taxon>
        <taxon>Flammeovirgaceae</taxon>
        <taxon>Flammeovirga</taxon>
    </lineage>
</organism>
<dbReference type="InterPro" id="IPR013509">
    <property type="entry name" value="RNR_lsu_N"/>
</dbReference>
<dbReference type="NCBIfam" id="NF006577">
    <property type="entry name" value="PRK09102.1"/>
    <property type="match status" value="1"/>
</dbReference>
<evidence type="ECO:0000256" key="2">
    <source>
        <dbReference type="ARBA" id="ARBA00023116"/>
    </source>
</evidence>
<reference evidence="6 7" key="1">
    <citation type="journal article" date="2012" name="Int. J. Syst. Evol. Microbiol.">
        <title>Flammeovirga pacifica sp. nov., isolated from deep-sea sediment.</title>
        <authorList>
            <person name="Xu H."/>
            <person name="Fu Y."/>
            <person name="Yang N."/>
            <person name="Ding Z."/>
            <person name="Lai Q."/>
            <person name="Zeng R."/>
        </authorList>
    </citation>
    <scope>NUCLEOTIDE SEQUENCE [LARGE SCALE GENOMIC DNA]</scope>
    <source>
        <strain evidence="7">DSM 24597 / LMG 26175 / WPAGA1</strain>
    </source>
</reference>
<feature type="domain" description="Ribonucleotide reductase large subunit N-terminal" evidence="4">
    <location>
        <begin position="23"/>
        <end position="87"/>
    </location>
</feature>
<dbReference type="SUPFAM" id="SSF51998">
    <property type="entry name" value="PFL-like glycyl radical enzymes"/>
    <property type="match status" value="1"/>
</dbReference>
<evidence type="ECO:0000259" key="5">
    <source>
        <dbReference type="Pfam" id="PF02867"/>
    </source>
</evidence>
<evidence type="ECO:0000259" key="4">
    <source>
        <dbReference type="Pfam" id="PF00317"/>
    </source>
</evidence>